<comment type="caution">
    <text evidence="2">The sequence shown here is derived from an EMBL/GenBank/DDBJ whole genome shotgun (WGS) entry which is preliminary data.</text>
</comment>
<sequence length="54" mass="6579">MKSTLKHNFATSNYHWKRKWSWRQNHAVVRPKPQNDAYDTQEFRNTPFPDAVTF</sequence>
<accession>A0ABT1FVI0</accession>
<protein>
    <submittedName>
        <fullName evidence="2">Uncharacterized protein</fullName>
    </submittedName>
</protein>
<evidence type="ECO:0000256" key="1">
    <source>
        <dbReference type="SAM" id="MobiDB-lite"/>
    </source>
</evidence>
<name>A0ABT1FVI0_9BACT</name>
<dbReference type="Proteomes" id="UP001204772">
    <property type="component" value="Unassembled WGS sequence"/>
</dbReference>
<proteinExistence type="predicted"/>
<feature type="region of interest" description="Disordered" evidence="1">
    <location>
        <begin position="32"/>
        <end position="54"/>
    </location>
</feature>
<keyword evidence="3" id="KW-1185">Reference proteome</keyword>
<evidence type="ECO:0000313" key="2">
    <source>
        <dbReference type="EMBL" id="MCP1384678.1"/>
    </source>
</evidence>
<gene>
    <name evidence="2" type="ORF">NCI00_19745</name>
</gene>
<dbReference type="RefSeq" id="WP_253530441.1">
    <property type="nucleotide sequence ID" value="NZ_JAMZEL010000009.1"/>
</dbReference>
<evidence type="ECO:0000313" key="3">
    <source>
        <dbReference type="Proteomes" id="UP001204772"/>
    </source>
</evidence>
<reference evidence="2 3" key="1">
    <citation type="submission" date="2022-06" db="EMBL/GenBank/DDBJ databases">
        <title>Runella sp. S5 genome sequencing.</title>
        <authorList>
            <person name="Park S."/>
        </authorList>
    </citation>
    <scope>NUCLEOTIDE SEQUENCE [LARGE SCALE GENOMIC DNA]</scope>
    <source>
        <strain evidence="2 3">S5</strain>
    </source>
</reference>
<dbReference type="EMBL" id="JAMZEL010000009">
    <property type="protein sequence ID" value="MCP1384678.1"/>
    <property type="molecule type" value="Genomic_DNA"/>
</dbReference>
<organism evidence="2 3">
    <name type="scientific">Runella salmonicolor</name>
    <dbReference type="NCBI Taxonomy" id="2950278"/>
    <lineage>
        <taxon>Bacteria</taxon>
        <taxon>Pseudomonadati</taxon>
        <taxon>Bacteroidota</taxon>
        <taxon>Cytophagia</taxon>
        <taxon>Cytophagales</taxon>
        <taxon>Spirosomataceae</taxon>
        <taxon>Runella</taxon>
    </lineage>
</organism>